<keyword evidence="2 7" id="KW-0132">Cell division</keyword>
<dbReference type="EC" id="6.3.2.13" evidence="7"/>
<dbReference type="InterPro" id="IPR013221">
    <property type="entry name" value="Mur_ligase_cen"/>
</dbReference>
<dbReference type="GO" id="GO:0071555">
    <property type="term" value="P:cell wall organization"/>
    <property type="evidence" value="ECO:0007669"/>
    <property type="project" value="UniProtKB-KW"/>
</dbReference>
<evidence type="ECO:0000256" key="4">
    <source>
        <dbReference type="ARBA" id="ARBA00022984"/>
    </source>
</evidence>
<evidence type="ECO:0000256" key="2">
    <source>
        <dbReference type="ARBA" id="ARBA00022618"/>
    </source>
</evidence>
<dbReference type="Pfam" id="PF01225">
    <property type="entry name" value="Mur_ligase"/>
    <property type="match status" value="1"/>
</dbReference>
<comment type="pathway">
    <text evidence="7 8">Cell wall biogenesis; peptidoglycan biosynthesis.</text>
</comment>
<feature type="binding site" evidence="7">
    <location>
        <position position="458"/>
    </location>
    <ligand>
        <name>meso-2,6-diaminopimelate</name>
        <dbReference type="ChEBI" id="CHEBI:57791"/>
    </ligand>
</feature>
<dbReference type="SUPFAM" id="SSF63418">
    <property type="entry name" value="MurE/MurF N-terminal domain"/>
    <property type="match status" value="1"/>
</dbReference>
<dbReference type="Gene3D" id="3.40.1390.10">
    <property type="entry name" value="MurE/MurF, N-terminal domain"/>
    <property type="match status" value="1"/>
</dbReference>
<dbReference type="InterPro" id="IPR005761">
    <property type="entry name" value="UDP-N-AcMur-Glu-dNH2Pim_ligase"/>
</dbReference>
<dbReference type="InterPro" id="IPR004101">
    <property type="entry name" value="Mur_ligase_C"/>
</dbReference>
<evidence type="ECO:0000256" key="5">
    <source>
        <dbReference type="ARBA" id="ARBA00023306"/>
    </source>
</evidence>
<keyword evidence="7 12" id="KW-0436">Ligase</keyword>
<feature type="binding site" evidence="7">
    <location>
        <position position="25"/>
    </location>
    <ligand>
        <name>UDP-N-acetyl-alpha-D-muramoyl-L-alanyl-D-glutamate</name>
        <dbReference type="ChEBI" id="CHEBI:83900"/>
    </ligand>
</feature>
<evidence type="ECO:0000256" key="7">
    <source>
        <dbReference type="HAMAP-Rule" id="MF_00208"/>
    </source>
</evidence>
<dbReference type="GO" id="GO:0009252">
    <property type="term" value="P:peptidoglycan biosynthetic process"/>
    <property type="evidence" value="ECO:0007669"/>
    <property type="project" value="UniProtKB-UniRule"/>
</dbReference>
<evidence type="ECO:0000259" key="11">
    <source>
        <dbReference type="Pfam" id="PF08245"/>
    </source>
</evidence>
<dbReference type="Pfam" id="PF08245">
    <property type="entry name" value="Mur_ligase_M"/>
    <property type="match status" value="1"/>
</dbReference>
<comment type="function">
    <text evidence="7">Catalyzes the addition of meso-diaminopimelic acid to the nucleotide precursor UDP-N-acetylmuramoyl-L-alanyl-D-glutamate (UMAG) in the biosynthesis of bacterial cell-wall peptidoglycan.</text>
</comment>
<keyword evidence="5 7" id="KW-0131">Cell cycle</keyword>
<feature type="short sequence motif" description="Meso-diaminopimelate recognition motif" evidence="7">
    <location>
        <begin position="407"/>
        <end position="410"/>
    </location>
</feature>
<organism evidence="12 13">
    <name type="scientific">Ferrimonas sediminum</name>
    <dbReference type="NCBI Taxonomy" id="718193"/>
    <lineage>
        <taxon>Bacteria</taxon>
        <taxon>Pseudomonadati</taxon>
        <taxon>Pseudomonadota</taxon>
        <taxon>Gammaproteobacteria</taxon>
        <taxon>Alteromonadales</taxon>
        <taxon>Ferrimonadaceae</taxon>
        <taxon>Ferrimonas</taxon>
    </lineage>
</organism>
<gene>
    <name evidence="7" type="primary">murE</name>
    <name evidence="12" type="ORF">SAMN04488540_101352</name>
</gene>
<comment type="catalytic activity">
    <reaction evidence="7">
        <text>UDP-N-acetyl-alpha-D-muramoyl-L-alanyl-D-glutamate + meso-2,6-diaminopimelate + ATP = UDP-N-acetyl-alpha-D-muramoyl-L-alanyl-gamma-D-glutamyl-meso-2,6-diaminopimelate + ADP + phosphate + H(+)</text>
        <dbReference type="Rhea" id="RHEA:23676"/>
        <dbReference type="ChEBI" id="CHEBI:15378"/>
        <dbReference type="ChEBI" id="CHEBI:30616"/>
        <dbReference type="ChEBI" id="CHEBI:43474"/>
        <dbReference type="ChEBI" id="CHEBI:57791"/>
        <dbReference type="ChEBI" id="CHEBI:83900"/>
        <dbReference type="ChEBI" id="CHEBI:83905"/>
        <dbReference type="ChEBI" id="CHEBI:456216"/>
        <dbReference type="EC" id="6.3.2.13"/>
    </reaction>
</comment>
<feature type="binding site" evidence="7">
    <location>
        <position position="383"/>
    </location>
    <ligand>
        <name>meso-2,6-diaminopimelate</name>
        <dbReference type="ChEBI" id="CHEBI:57791"/>
    </ligand>
</feature>
<dbReference type="GO" id="GO:0008765">
    <property type="term" value="F:UDP-N-acetylmuramoylalanyl-D-glutamate-2,6-diaminopimelate ligase activity"/>
    <property type="evidence" value="ECO:0007669"/>
    <property type="project" value="UniProtKB-UniRule"/>
</dbReference>
<comment type="subcellular location">
    <subcellularLocation>
        <location evidence="7 8">Cytoplasm</location>
    </subcellularLocation>
</comment>
<dbReference type="SUPFAM" id="SSF53623">
    <property type="entry name" value="MurD-like peptide ligases, catalytic domain"/>
    <property type="match status" value="1"/>
</dbReference>
<name>A0A1G8KGL0_9GAMM</name>
<feature type="binding site" evidence="7">
    <location>
        <position position="186"/>
    </location>
    <ligand>
        <name>UDP-N-acetyl-alpha-D-muramoyl-L-alanyl-D-glutamate</name>
        <dbReference type="ChEBI" id="CHEBI:83900"/>
    </ligand>
</feature>
<keyword evidence="6 7" id="KW-0961">Cell wall biogenesis/degradation</keyword>
<evidence type="ECO:0000256" key="8">
    <source>
        <dbReference type="RuleBase" id="RU004135"/>
    </source>
</evidence>
<accession>A0A1G8KGL0</accession>
<keyword evidence="7" id="KW-0547">Nucleotide-binding</keyword>
<feature type="binding site" evidence="7">
    <location>
        <begin position="109"/>
        <end position="115"/>
    </location>
    <ligand>
        <name>ATP</name>
        <dbReference type="ChEBI" id="CHEBI:30616"/>
    </ligand>
</feature>
<comment type="similarity">
    <text evidence="1 7">Belongs to the MurCDEF family. MurE subfamily.</text>
</comment>
<dbReference type="InterPro" id="IPR035911">
    <property type="entry name" value="MurE/MurF_N"/>
</dbReference>
<feature type="binding site" evidence="7">
    <location>
        <begin position="151"/>
        <end position="152"/>
    </location>
    <ligand>
        <name>UDP-N-acetyl-alpha-D-muramoyl-L-alanyl-D-glutamate</name>
        <dbReference type="ChEBI" id="CHEBI:83900"/>
    </ligand>
</feature>
<comment type="caution">
    <text evidence="7">Lacks conserved residue(s) required for the propagation of feature annotation.</text>
</comment>
<dbReference type="GO" id="GO:0000287">
    <property type="term" value="F:magnesium ion binding"/>
    <property type="evidence" value="ECO:0007669"/>
    <property type="project" value="UniProtKB-UniRule"/>
</dbReference>
<keyword evidence="7" id="KW-0460">Magnesium</keyword>
<dbReference type="GO" id="GO:0005524">
    <property type="term" value="F:ATP binding"/>
    <property type="evidence" value="ECO:0007669"/>
    <property type="project" value="UniProtKB-UniRule"/>
</dbReference>
<feature type="binding site" evidence="7">
    <location>
        <position position="150"/>
    </location>
    <ligand>
        <name>UDP-N-acetyl-alpha-D-muramoyl-L-alanyl-D-glutamate</name>
        <dbReference type="ChEBI" id="CHEBI:83900"/>
    </ligand>
</feature>
<dbReference type="Proteomes" id="UP000199527">
    <property type="component" value="Unassembled WGS sequence"/>
</dbReference>
<dbReference type="EMBL" id="FNEM01000001">
    <property type="protein sequence ID" value="SDI42000.1"/>
    <property type="molecule type" value="Genomic_DNA"/>
</dbReference>
<feature type="binding site" evidence="7">
    <location>
        <position position="178"/>
    </location>
    <ligand>
        <name>UDP-N-acetyl-alpha-D-muramoyl-L-alanyl-D-glutamate</name>
        <dbReference type="ChEBI" id="CHEBI:83900"/>
    </ligand>
</feature>
<sequence length="489" mass="52661">MIALDDLLAPWMPLSTGIEVKGLTLDSRRVEPGDLFVALPGHLVDGRDYIDAAVANGAAAVLEESDRCGVLQQKPVLRIGLTGLNQALSAMAVAAYPEASQPVLYGVTGTNGKTTVTQLLAQLHHHLGQTAGVMGTVGNGLWGQLKPSVNTTSDAITVARNLAQQAVEGADAVALEISSHGLCQHRVDGLRFDVAVYTNLSRDHLDYHGDMDSYADAKLRLFQLPGVGAAVFNLDDQYGAQWHRQWNSQRPSVGYSLDGASCRGQYLSVTRAEYHSGGVNATVRSSWGEFELASPLIGAFNLANLLAALAAMLVRDVPLAPLLDAVTQLQPALGRMEAFTAPGKATMVVDYAHTPDALKQALLALKAHCKGKLWCVFGCGGDRDQGKRPLMALEAESVADNLILTADNPRNESVEVIIEQMQRGLVGKARVWLETDRAKAVSLAQRQADSNDMILVAGKGHEDYQIIGNTRQDYNERHWVQQVMEGKDD</sequence>
<dbReference type="SUPFAM" id="SSF53244">
    <property type="entry name" value="MurD-like peptide ligases, peptide-binding domain"/>
    <property type="match status" value="1"/>
</dbReference>
<keyword evidence="13" id="KW-1185">Reference proteome</keyword>
<feature type="binding site" evidence="7">
    <location>
        <position position="27"/>
    </location>
    <ligand>
        <name>UDP-N-acetyl-alpha-D-muramoyl-L-alanyl-D-glutamate</name>
        <dbReference type="ChEBI" id="CHEBI:83900"/>
    </ligand>
</feature>
<dbReference type="Gene3D" id="3.40.1190.10">
    <property type="entry name" value="Mur-like, catalytic domain"/>
    <property type="match status" value="1"/>
</dbReference>
<comment type="cofactor">
    <cofactor evidence="7">
        <name>Mg(2+)</name>
        <dbReference type="ChEBI" id="CHEBI:18420"/>
    </cofactor>
</comment>
<dbReference type="AlphaFoldDB" id="A0A1G8KGL0"/>
<feature type="domain" description="Mur ligase C-terminal" evidence="10">
    <location>
        <begin position="334"/>
        <end position="460"/>
    </location>
</feature>
<comment type="PTM">
    <text evidence="7">Carboxylation is probably crucial for Mg(2+) binding and, consequently, for the gamma-phosphate positioning of ATP.</text>
</comment>
<feature type="domain" description="Mur ligase N-terminal catalytic" evidence="9">
    <location>
        <begin position="19"/>
        <end position="92"/>
    </location>
</feature>
<evidence type="ECO:0000256" key="6">
    <source>
        <dbReference type="ARBA" id="ARBA00023316"/>
    </source>
</evidence>
<dbReference type="GO" id="GO:0051301">
    <property type="term" value="P:cell division"/>
    <property type="evidence" value="ECO:0007669"/>
    <property type="project" value="UniProtKB-KW"/>
</dbReference>
<dbReference type="RefSeq" id="WP_090360988.1">
    <property type="nucleotide sequence ID" value="NZ_FNEM01000001.1"/>
</dbReference>
<dbReference type="InterPro" id="IPR000713">
    <property type="entry name" value="Mur_ligase_N"/>
</dbReference>
<protein>
    <recommendedName>
        <fullName evidence="7">UDP-N-acetylmuramoyl-L-alanyl-D-glutamate--2,6-diaminopimelate ligase</fullName>
        <ecNumber evidence="7">6.3.2.13</ecNumber>
    </recommendedName>
    <alternativeName>
        <fullName evidence="7">Meso-A2pm-adding enzyme</fullName>
    </alternativeName>
    <alternativeName>
        <fullName evidence="7">Meso-diaminopimelate-adding enzyme</fullName>
    </alternativeName>
    <alternativeName>
        <fullName evidence="7">UDP-MurNAc-L-Ala-D-Glu:meso-diaminopimelate ligase</fullName>
    </alternativeName>
    <alternativeName>
        <fullName evidence="7">UDP-MurNAc-tripeptide synthetase</fullName>
    </alternativeName>
    <alternativeName>
        <fullName evidence="7">UDP-N-acetylmuramyl-tripeptide synthetase</fullName>
    </alternativeName>
</protein>
<proteinExistence type="inferred from homology"/>
<feature type="domain" description="Mur ligase central" evidence="11">
    <location>
        <begin position="107"/>
        <end position="311"/>
    </location>
</feature>
<dbReference type="PANTHER" id="PTHR23135">
    <property type="entry name" value="MUR LIGASE FAMILY MEMBER"/>
    <property type="match status" value="1"/>
</dbReference>
<evidence type="ECO:0000313" key="13">
    <source>
        <dbReference type="Proteomes" id="UP000199527"/>
    </source>
</evidence>
<dbReference type="NCBIfam" id="TIGR01085">
    <property type="entry name" value="murE"/>
    <property type="match status" value="1"/>
</dbReference>
<evidence type="ECO:0000256" key="1">
    <source>
        <dbReference type="ARBA" id="ARBA00005898"/>
    </source>
</evidence>
<feature type="binding site" evidence="7">
    <location>
        <position position="184"/>
    </location>
    <ligand>
        <name>UDP-N-acetyl-alpha-D-muramoyl-L-alanyl-D-glutamate</name>
        <dbReference type="ChEBI" id="CHEBI:83900"/>
    </ligand>
</feature>
<dbReference type="Gene3D" id="3.90.190.20">
    <property type="entry name" value="Mur ligase, C-terminal domain"/>
    <property type="match status" value="1"/>
</dbReference>
<dbReference type="OrthoDB" id="9800958at2"/>
<feature type="binding site" evidence="7">
    <location>
        <begin position="407"/>
        <end position="410"/>
    </location>
    <ligand>
        <name>meso-2,6-diaminopimelate</name>
        <dbReference type="ChEBI" id="CHEBI:57791"/>
    </ligand>
</feature>
<dbReference type="NCBIfam" id="NF001126">
    <property type="entry name" value="PRK00139.1-4"/>
    <property type="match status" value="1"/>
</dbReference>
<dbReference type="InterPro" id="IPR036615">
    <property type="entry name" value="Mur_ligase_C_dom_sf"/>
</dbReference>
<reference evidence="13" key="1">
    <citation type="submission" date="2016-10" db="EMBL/GenBank/DDBJ databases">
        <authorList>
            <person name="Varghese N."/>
            <person name="Submissions S."/>
        </authorList>
    </citation>
    <scope>NUCLEOTIDE SEQUENCE [LARGE SCALE GENOMIC DNA]</scope>
    <source>
        <strain evidence="13">DSM 23317</strain>
    </source>
</reference>
<keyword evidence="7" id="KW-0067">ATP-binding</keyword>
<dbReference type="NCBIfam" id="NF001123">
    <property type="entry name" value="PRK00139.1-1"/>
    <property type="match status" value="1"/>
</dbReference>
<keyword evidence="4 7" id="KW-0573">Peptidoglycan synthesis</keyword>
<dbReference type="HAMAP" id="MF_00208">
    <property type="entry name" value="MurE"/>
    <property type="match status" value="1"/>
</dbReference>
<evidence type="ECO:0000259" key="10">
    <source>
        <dbReference type="Pfam" id="PF02875"/>
    </source>
</evidence>
<dbReference type="Pfam" id="PF02875">
    <property type="entry name" value="Mur_ligase_C"/>
    <property type="match status" value="1"/>
</dbReference>
<evidence type="ECO:0000313" key="12">
    <source>
        <dbReference type="EMBL" id="SDI42000.1"/>
    </source>
</evidence>
<keyword evidence="7" id="KW-0963">Cytoplasm</keyword>
<feature type="binding site" evidence="7">
    <location>
        <position position="462"/>
    </location>
    <ligand>
        <name>meso-2,6-diaminopimelate</name>
        <dbReference type="ChEBI" id="CHEBI:57791"/>
    </ligand>
</feature>
<evidence type="ECO:0000256" key="3">
    <source>
        <dbReference type="ARBA" id="ARBA00022960"/>
    </source>
</evidence>
<keyword evidence="3 7" id="KW-0133">Cell shape</keyword>
<feature type="modified residue" description="N6-carboxylysine" evidence="7">
    <location>
        <position position="218"/>
    </location>
</feature>
<dbReference type="UniPathway" id="UPA00219"/>
<evidence type="ECO:0000259" key="9">
    <source>
        <dbReference type="Pfam" id="PF01225"/>
    </source>
</evidence>
<dbReference type="PANTHER" id="PTHR23135:SF4">
    <property type="entry name" value="UDP-N-ACETYLMURAMOYL-L-ALANYL-D-GLUTAMATE--2,6-DIAMINOPIMELATE LIGASE MURE HOMOLOG, CHLOROPLASTIC"/>
    <property type="match status" value="1"/>
</dbReference>
<dbReference type="GO" id="GO:0005737">
    <property type="term" value="C:cytoplasm"/>
    <property type="evidence" value="ECO:0007669"/>
    <property type="project" value="UniProtKB-SubCell"/>
</dbReference>
<dbReference type="GO" id="GO:0008360">
    <property type="term" value="P:regulation of cell shape"/>
    <property type="evidence" value="ECO:0007669"/>
    <property type="project" value="UniProtKB-KW"/>
</dbReference>
<dbReference type="InterPro" id="IPR036565">
    <property type="entry name" value="Mur-like_cat_sf"/>
</dbReference>